<feature type="region of interest" description="Disordered" evidence="1">
    <location>
        <begin position="1"/>
        <end position="42"/>
    </location>
</feature>
<reference evidence="4" key="1">
    <citation type="submission" date="2017-02" db="UniProtKB">
        <authorList>
            <consortium name="WormBaseParasite"/>
        </authorList>
    </citation>
    <scope>IDENTIFICATION</scope>
</reference>
<gene>
    <name evidence="2" type="ORF">NBR_LOCUS20359</name>
</gene>
<name>A0A0N4YSY6_NIPBR</name>
<proteinExistence type="predicted"/>
<accession>A0A0N4YSY6</accession>
<evidence type="ECO:0000313" key="4">
    <source>
        <dbReference type="WBParaSite" id="NBR_0002035801-mRNA-1"/>
    </source>
</evidence>
<protein>
    <submittedName>
        <fullName evidence="4">CDT1 domain-containing protein</fullName>
    </submittedName>
</protein>
<dbReference type="Proteomes" id="UP000271162">
    <property type="component" value="Unassembled WGS sequence"/>
</dbReference>
<organism evidence="4">
    <name type="scientific">Nippostrongylus brasiliensis</name>
    <name type="common">Rat hookworm</name>
    <dbReference type="NCBI Taxonomy" id="27835"/>
    <lineage>
        <taxon>Eukaryota</taxon>
        <taxon>Metazoa</taxon>
        <taxon>Ecdysozoa</taxon>
        <taxon>Nematoda</taxon>
        <taxon>Chromadorea</taxon>
        <taxon>Rhabditida</taxon>
        <taxon>Rhabditina</taxon>
        <taxon>Rhabditomorpha</taxon>
        <taxon>Strongyloidea</taxon>
        <taxon>Heligmosomidae</taxon>
        <taxon>Nippostrongylus</taxon>
    </lineage>
</organism>
<dbReference type="EMBL" id="UYSL01025063">
    <property type="protein sequence ID" value="VDL84096.1"/>
    <property type="molecule type" value="Genomic_DNA"/>
</dbReference>
<evidence type="ECO:0000313" key="3">
    <source>
        <dbReference type="Proteomes" id="UP000271162"/>
    </source>
</evidence>
<sequence length="269" mass="30854">MSLRRRNREPSSAEVEPPAKIPKLRRHDAVVEPPRGIPLPRRSRSLRYLARELFREMEEDFEIAEDVDGMPFRFRHRSPPGDVSSANETRGEEDQAPPSDGEEAAQAVQDVQDANDLSRCRRRVLEPQQQLLYYAAFKMHFGVSDRMSEFLQDFCQVMSMPSPYTMSETKSQSRSLDSAFKFVRDLRQKLRRAEGAVARCRTPTLPDGVYLSSRHLTKTWVVEANPPFKACEPANEVQAYTYRTSGRFIKSDTLKDLPTNVVEKLVGEM</sequence>
<feature type="region of interest" description="Disordered" evidence="1">
    <location>
        <begin position="71"/>
        <end position="111"/>
    </location>
</feature>
<dbReference type="WBParaSite" id="NBR_0002035801-mRNA-1">
    <property type="protein sequence ID" value="NBR_0002035801-mRNA-1"/>
    <property type="gene ID" value="NBR_0002035801"/>
</dbReference>
<reference evidence="2 3" key="2">
    <citation type="submission" date="2018-11" db="EMBL/GenBank/DDBJ databases">
        <authorList>
            <consortium name="Pathogen Informatics"/>
        </authorList>
    </citation>
    <scope>NUCLEOTIDE SEQUENCE [LARGE SCALE GENOMIC DNA]</scope>
</reference>
<evidence type="ECO:0000256" key="1">
    <source>
        <dbReference type="SAM" id="MobiDB-lite"/>
    </source>
</evidence>
<evidence type="ECO:0000313" key="2">
    <source>
        <dbReference type="EMBL" id="VDL84096.1"/>
    </source>
</evidence>
<keyword evidence="3" id="KW-1185">Reference proteome</keyword>
<dbReference type="AlphaFoldDB" id="A0A0N4YSY6"/>